<accession>A0A9D9D845</accession>
<dbReference type="GO" id="GO:0016810">
    <property type="term" value="F:hydrolase activity, acting on carbon-nitrogen (but not peptide) bonds"/>
    <property type="evidence" value="ECO:0007669"/>
    <property type="project" value="InterPro"/>
</dbReference>
<dbReference type="GO" id="GO:0005576">
    <property type="term" value="C:extracellular region"/>
    <property type="evidence" value="ECO:0007669"/>
    <property type="project" value="UniProtKB-SubCell"/>
</dbReference>
<name>A0A9D9D845_9BACL</name>
<evidence type="ECO:0000313" key="4">
    <source>
        <dbReference type="EMBL" id="MBO8414227.1"/>
    </source>
</evidence>
<dbReference type="PANTHER" id="PTHR34216:SF3">
    <property type="entry name" value="POLY-BETA-1,6-N-ACETYL-D-GLUCOSAMINE N-DEACETYLASE"/>
    <property type="match status" value="1"/>
</dbReference>
<dbReference type="PANTHER" id="PTHR34216">
    <property type="match status" value="1"/>
</dbReference>
<dbReference type="Pfam" id="PF01522">
    <property type="entry name" value="Polysacc_deac_1"/>
    <property type="match status" value="1"/>
</dbReference>
<dbReference type="InterPro" id="IPR051398">
    <property type="entry name" value="Polysacch_Deacetylase"/>
</dbReference>
<protein>
    <submittedName>
        <fullName evidence="4">Polysaccharide deacetylase family protein</fullName>
    </submittedName>
</protein>
<reference evidence="4" key="1">
    <citation type="submission" date="2020-10" db="EMBL/GenBank/DDBJ databases">
        <authorList>
            <person name="Gilroy R."/>
        </authorList>
    </citation>
    <scope>NUCLEOTIDE SEQUENCE</scope>
    <source>
        <strain evidence="4">1748</strain>
    </source>
</reference>
<dbReference type="SUPFAM" id="SSF88713">
    <property type="entry name" value="Glycoside hydrolase/deacetylase"/>
    <property type="match status" value="1"/>
</dbReference>
<gene>
    <name evidence="4" type="ORF">IAC78_01935</name>
</gene>
<organism evidence="4 5">
    <name type="scientific">Candidatus Scatoplasma merdavium</name>
    <dbReference type="NCBI Taxonomy" id="2840932"/>
    <lineage>
        <taxon>Bacteria</taxon>
        <taxon>Bacillati</taxon>
        <taxon>Bacillota</taxon>
        <taxon>Bacilli</taxon>
        <taxon>Bacillales</taxon>
        <taxon>Candidatus Scatoplasma</taxon>
    </lineage>
</organism>
<dbReference type="InterPro" id="IPR011330">
    <property type="entry name" value="Glyco_hydro/deAcase_b/a-brl"/>
</dbReference>
<evidence type="ECO:0000313" key="5">
    <source>
        <dbReference type="Proteomes" id="UP000823629"/>
    </source>
</evidence>
<dbReference type="EMBL" id="JADING010000055">
    <property type="protein sequence ID" value="MBO8414227.1"/>
    <property type="molecule type" value="Genomic_DNA"/>
</dbReference>
<reference evidence="4" key="2">
    <citation type="journal article" date="2021" name="PeerJ">
        <title>Extensive microbial diversity within the chicken gut microbiome revealed by metagenomics and culture.</title>
        <authorList>
            <person name="Gilroy R."/>
            <person name="Ravi A."/>
            <person name="Getino M."/>
            <person name="Pursley I."/>
            <person name="Horton D.L."/>
            <person name="Alikhan N.F."/>
            <person name="Baker D."/>
            <person name="Gharbi K."/>
            <person name="Hall N."/>
            <person name="Watson M."/>
            <person name="Adriaenssens E.M."/>
            <person name="Foster-Nyarko E."/>
            <person name="Jarju S."/>
            <person name="Secka A."/>
            <person name="Antonio M."/>
            <person name="Oren A."/>
            <person name="Chaudhuri R.R."/>
            <person name="La Ragione R."/>
            <person name="Hildebrand F."/>
            <person name="Pallen M.J."/>
        </authorList>
    </citation>
    <scope>NUCLEOTIDE SEQUENCE</scope>
    <source>
        <strain evidence="4">1748</strain>
    </source>
</reference>
<dbReference type="AlphaFoldDB" id="A0A9D9D845"/>
<keyword evidence="2" id="KW-0732">Signal</keyword>
<feature type="domain" description="NodB homology" evidence="3">
    <location>
        <begin position="13"/>
        <end position="282"/>
    </location>
</feature>
<evidence type="ECO:0000256" key="1">
    <source>
        <dbReference type="ARBA" id="ARBA00004613"/>
    </source>
</evidence>
<dbReference type="PROSITE" id="PS51677">
    <property type="entry name" value="NODB"/>
    <property type="match status" value="1"/>
</dbReference>
<dbReference type="GO" id="GO:0005975">
    <property type="term" value="P:carbohydrate metabolic process"/>
    <property type="evidence" value="ECO:0007669"/>
    <property type="project" value="InterPro"/>
</dbReference>
<comment type="caution">
    <text evidence="4">The sequence shown here is derived from an EMBL/GenBank/DDBJ whole genome shotgun (WGS) entry which is preliminary data.</text>
</comment>
<dbReference type="CDD" id="cd10967">
    <property type="entry name" value="CE4_GLA_like_6s"/>
    <property type="match status" value="1"/>
</dbReference>
<evidence type="ECO:0000256" key="2">
    <source>
        <dbReference type="ARBA" id="ARBA00022729"/>
    </source>
</evidence>
<sequence length="282" mass="33172">MDFLLTYPGFKKKAFTTSYDDGVIQDIRLIEILRKYGIKGTFNLNSGLSGVEKFREDIYKNQIDCSRLVLKDYVNLYSGFEVASHTSNHPFLETLSKKEQKEEFEKDIAALSDMFSQNVRGAAYPYGTYNADTLEVERELGIQYSRTTRSTYSFSRPYNFLLWHPTIHHTDPKLNETLERFFKDETTELGLFYLWGHAYEFAINHNFSVMEETCQKVKNHEEEIYLATNIELVDYIKAAELVYYKKREEGFLINPSDRDIYVIVKDTGEKVVLKPHERRKYE</sequence>
<dbReference type="Gene3D" id="3.20.20.370">
    <property type="entry name" value="Glycoside hydrolase/deacetylase"/>
    <property type="match status" value="1"/>
</dbReference>
<dbReference type="InterPro" id="IPR002509">
    <property type="entry name" value="NODB_dom"/>
</dbReference>
<evidence type="ECO:0000259" key="3">
    <source>
        <dbReference type="PROSITE" id="PS51677"/>
    </source>
</evidence>
<dbReference type="Proteomes" id="UP000823629">
    <property type="component" value="Unassembled WGS sequence"/>
</dbReference>
<comment type="subcellular location">
    <subcellularLocation>
        <location evidence="1">Secreted</location>
    </subcellularLocation>
</comment>
<proteinExistence type="predicted"/>